<evidence type="ECO:0000256" key="2">
    <source>
        <dbReference type="ARBA" id="ARBA00004240"/>
    </source>
</evidence>
<evidence type="ECO:0000256" key="14">
    <source>
        <dbReference type="ARBA" id="ARBA00073539"/>
    </source>
</evidence>
<dbReference type="GO" id="GO:0005739">
    <property type="term" value="C:mitochondrion"/>
    <property type="evidence" value="ECO:0007669"/>
    <property type="project" value="UniProtKB-SubCell"/>
</dbReference>
<dbReference type="FunFam" id="3.40.50.300:FF:000536">
    <property type="entry name" value="GTPase IMAP family member 8"/>
    <property type="match status" value="1"/>
</dbReference>
<evidence type="ECO:0000256" key="11">
    <source>
        <dbReference type="ARBA" id="ARBA00023128"/>
    </source>
</evidence>
<dbReference type="GO" id="GO:0005794">
    <property type="term" value="C:Golgi apparatus"/>
    <property type="evidence" value="ECO:0007669"/>
    <property type="project" value="UniProtKB-SubCell"/>
</dbReference>
<dbReference type="SUPFAM" id="SSF52540">
    <property type="entry name" value="P-loop containing nucleoside triphosphate hydrolases"/>
    <property type="match status" value="1"/>
</dbReference>
<keyword evidence="11" id="KW-0496">Mitochondrion</keyword>
<evidence type="ECO:0000313" key="18">
    <source>
        <dbReference type="Proteomes" id="UP000034805"/>
    </source>
</evidence>
<evidence type="ECO:0000256" key="3">
    <source>
        <dbReference type="ARBA" id="ARBA00004514"/>
    </source>
</evidence>
<dbReference type="PANTHER" id="PTHR10903">
    <property type="entry name" value="GTPASE, IMAP FAMILY MEMBER-RELATED"/>
    <property type="match status" value="1"/>
</dbReference>
<dbReference type="EMBL" id="JARO02017899">
    <property type="protein sequence ID" value="KPP57032.1"/>
    <property type="molecule type" value="Genomic_DNA"/>
</dbReference>
<protein>
    <recommendedName>
        <fullName evidence="14">GTPase IMAP family member 8</fullName>
    </recommendedName>
    <alternativeName>
        <fullName evidence="15">Immune-associated nucleotide-binding protein 9</fullName>
    </alternativeName>
</protein>
<evidence type="ECO:0000256" key="1">
    <source>
        <dbReference type="ARBA" id="ARBA00004173"/>
    </source>
</evidence>
<keyword evidence="10" id="KW-0333">Golgi apparatus</keyword>
<evidence type="ECO:0000256" key="8">
    <source>
        <dbReference type="ARBA" id="ARBA00022741"/>
    </source>
</evidence>
<proteinExistence type="inferred from homology"/>
<evidence type="ECO:0000256" key="15">
    <source>
        <dbReference type="ARBA" id="ARBA00077278"/>
    </source>
</evidence>
<comment type="similarity">
    <text evidence="5">Belongs to the TRAFAC class TrmE-Era-EngA-EngB-Septin-like GTPase superfamily. AIG1/Toc34/Toc159-like paraseptin GTPase family. IAN subfamily.</text>
</comment>
<reference evidence="17 18" key="1">
    <citation type="submission" date="2015-08" db="EMBL/GenBank/DDBJ databases">
        <title>The genome of the Asian arowana (Scleropages formosus).</title>
        <authorList>
            <person name="Tan M.H."/>
            <person name="Gan H.M."/>
            <person name="Croft L.J."/>
            <person name="Austin C.M."/>
        </authorList>
    </citation>
    <scope>NUCLEOTIDE SEQUENCE [LARGE SCALE GENOMIC DNA]</scope>
    <source>
        <strain evidence="17">Aro1</strain>
    </source>
</reference>
<keyword evidence="7" id="KW-0677">Repeat</keyword>
<evidence type="ECO:0000256" key="10">
    <source>
        <dbReference type="ARBA" id="ARBA00023034"/>
    </source>
</evidence>
<comment type="subcellular location">
    <subcellularLocation>
        <location evidence="3">Cytoplasm</location>
        <location evidence="3">Cytosol</location>
    </subcellularLocation>
    <subcellularLocation>
        <location evidence="2">Endoplasmic reticulum</location>
    </subcellularLocation>
    <subcellularLocation>
        <location evidence="4">Golgi apparatus</location>
    </subcellularLocation>
    <subcellularLocation>
        <location evidence="1">Mitochondrion</location>
    </subcellularLocation>
</comment>
<evidence type="ECO:0000256" key="4">
    <source>
        <dbReference type="ARBA" id="ARBA00004555"/>
    </source>
</evidence>
<dbReference type="PROSITE" id="PS51720">
    <property type="entry name" value="G_AIG1"/>
    <property type="match status" value="1"/>
</dbReference>
<dbReference type="InterPro" id="IPR006703">
    <property type="entry name" value="G_AIG1"/>
</dbReference>
<gene>
    <name evidence="17" type="ORF">Z043_125288</name>
</gene>
<evidence type="ECO:0000256" key="6">
    <source>
        <dbReference type="ARBA" id="ARBA00022490"/>
    </source>
</evidence>
<name>A0A0P7THU4_SCLFO</name>
<dbReference type="GO" id="GO:0005783">
    <property type="term" value="C:endoplasmic reticulum"/>
    <property type="evidence" value="ECO:0007669"/>
    <property type="project" value="UniProtKB-SubCell"/>
</dbReference>
<keyword evidence="9" id="KW-0256">Endoplasmic reticulum</keyword>
<organism evidence="17 18">
    <name type="scientific">Scleropages formosus</name>
    <name type="common">Asian bonytongue</name>
    <name type="synonym">Osteoglossum formosum</name>
    <dbReference type="NCBI Taxonomy" id="113540"/>
    <lineage>
        <taxon>Eukaryota</taxon>
        <taxon>Metazoa</taxon>
        <taxon>Chordata</taxon>
        <taxon>Craniata</taxon>
        <taxon>Vertebrata</taxon>
        <taxon>Euteleostomi</taxon>
        <taxon>Actinopterygii</taxon>
        <taxon>Neopterygii</taxon>
        <taxon>Teleostei</taxon>
        <taxon>Osteoglossocephala</taxon>
        <taxon>Osteoglossomorpha</taxon>
        <taxon>Osteoglossiformes</taxon>
        <taxon>Osteoglossidae</taxon>
        <taxon>Scleropages</taxon>
    </lineage>
</organism>
<comment type="caution">
    <text evidence="17">The sequence shown here is derived from an EMBL/GenBank/DDBJ whole genome shotgun (WGS) entry which is preliminary data.</text>
</comment>
<evidence type="ECO:0000256" key="12">
    <source>
        <dbReference type="ARBA" id="ARBA00023134"/>
    </source>
</evidence>
<keyword evidence="12" id="KW-0342">GTP-binding</keyword>
<evidence type="ECO:0000256" key="9">
    <source>
        <dbReference type="ARBA" id="ARBA00022824"/>
    </source>
</evidence>
<dbReference type="InterPro" id="IPR045058">
    <property type="entry name" value="GIMA/IAN/Toc"/>
</dbReference>
<dbReference type="PANTHER" id="PTHR10903:SF188">
    <property type="entry name" value="GTPASE IMAP FAMILY MEMBER 2-LIKE-RELATED"/>
    <property type="match status" value="1"/>
</dbReference>
<dbReference type="Proteomes" id="UP000034805">
    <property type="component" value="Unassembled WGS sequence"/>
</dbReference>
<dbReference type="Gene3D" id="3.40.50.300">
    <property type="entry name" value="P-loop containing nucleotide triphosphate hydrolases"/>
    <property type="match status" value="1"/>
</dbReference>
<sequence length="171" mass="19032">MASTALRIVLLDTVGAGKSSTGNTILGGDVFEENLSPEAVTRTLQRESGQVAGRHTTVTDTPGFSDTSEINTQVESEMEKKLQSSFPESHVFLLVIRLGRFTQENKNAVEWIQENFGEEVLQYTMVLFTGGDRLDKSLNEFLSDSPQLKDLCRRCHGGHHIFNNRKTNDLT</sequence>
<evidence type="ECO:0000259" key="16">
    <source>
        <dbReference type="PROSITE" id="PS51720"/>
    </source>
</evidence>
<dbReference type="GO" id="GO:0005525">
    <property type="term" value="F:GTP binding"/>
    <property type="evidence" value="ECO:0007669"/>
    <property type="project" value="UniProtKB-KW"/>
</dbReference>
<dbReference type="GO" id="GO:0005829">
    <property type="term" value="C:cytosol"/>
    <property type="evidence" value="ECO:0007669"/>
    <property type="project" value="UniProtKB-SubCell"/>
</dbReference>
<comment type="function">
    <text evidence="13">Exerts an anti-apoptotic effect in the immune system and is involved in responses to infections.</text>
</comment>
<feature type="domain" description="AIG1-type G" evidence="16">
    <location>
        <begin position="3"/>
        <end position="171"/>
    </location>
</feature>
<evidence type="ECO:0000256" key="5">
    <source>
        <dbReference type="ARBA" id="ARBA00008535"/>
    </source>
</evidence>
<evidence type="ECO:0000256" key="13">
    <source>
        <dbReference type="ARBA" id="ARBA00056809"/>
    </source>
</evidence>
<evidence type="ECO:0000256" key="7">
    <source>
        <dbReference type="ARBA" id="ARBA00022737"/>
    </source>
</evidence>
<accession>A0A0P7THU4</accession>
<dbReference type="AlphaFoldDB" id="A0A0P7THU4"/>
<keyword evidence="6" id="KW-0963">Cytoplasm</keyword>
<dbReference type="Pfam" id="PF04548">
    <property type="entry name" value="AIG1"/>
    <property type="match status" value="1"/>
</dbReference>
<keyword evidence="8" id="KW-0547">Nucleotide-binding</keyword>
<dbReference type="InterPro" id="IPR027417">
    <property type="entry name" value="P-loop_NTPase"/>
</dbReference>
<evidence type="ECO:0000313" key="17">
    <source>
        <dbReference type="EMBL" id="KPP57032.1"/>
    </source>
</evidence>